<evidence type="ECO:0000256" key="1">
    <source>
        <dbReference type="SAM" id="MobiDB-lite"/>
    </source>
</evidence>
<name>A0A7C8PWR4_ORBOL</name>
<feature type="transmembrane region" description="Helical" evidence="2">
    <location>
        <begin position="89"/>
        <end position="109"/>
    </location>
</feature>
<dbReference type="Proteomes" id="UP000479691">
    <property type="component" value="Unassembled WGS sequence"/>
</dbReference>
<organism evidence="3 4">
    <name type="scientific">Orbilia oligospora</name>
    <name type="common">Nematode-trapping fungus</name>
    <name type="synonym">Arthrobotrys oligospora</name>
    <dbReference type="NCBI Taxonomy" id="2813651"/>
    <lineage>
        <taxon>Eukaryota</taxon>
        <taxon>Fungi</taxon>
        <taxon>Dikarya</taxon>
        <taxon>Ascomycota</taxon>
        <taxon>Pezizomycotina</taxon>
        <taxon>Orbiliomycetes</taxon>
        <taxon>Orbiliales</taxon>
        <taxon>Orbiliaceae</taxon>
        <taxon>Orbilia</taxon>
    </lineage>
</organism>
<feature type="transmembrane region" description="Helical" evidence="2">
    <location>
        <begin position="188"/>
        <end position="208"/>
    </location>
</feature>
<feature type="region of interest" description="Disordered" evidence="1">
    <location>
        <begin position="114"/>
        <end position="135"/>
    </location>
</feature>
<sequence>MSRTIFYGASFAAFASASILTLTAITLPRWVSYTYETSSGPITQTYGLRHSCRTGPSLTNPTTICRPFPTFQDCEDSPHFCSLWKSTNYLMNLAVSIEVLTCLCFILILSSSSSPNTTPPNTTTRDNNNNNTTTNNTIRKSGWKFLVLLLSISVTCQLLAMSLVSYVYENDERFFVGWRLDVCWVLCMVSWGVGLVVTGLVGLVGWVLPEDGGGAAGRDAGREGYERLQ</sequence>
<protein>
    <submittedName>
        <fullName evidence="3">Uncharacterized protein</fullName>
    </submittedName>
</protein>
<evidence type="ECO:0000256" key="2">
    <source>
        <dbReference type="SAM" id="Phobius"/>
    </source>
</evidence>
<feature type="transmembrane region" description="Helical" evidence="2">
    <location>
        <begin position="5"/>
        <end position="27"/>
    </location>
</feature>
<dbReference type="EMBL" id="JAABOE010000030">
    <property type="protein sequence ID" value="KAF3182417.1"/>
    <property type="molecule type" value="Genomic_DNA"/>
</dbReference>
<feature type="transmembrane region" description="Helical" evidence="2">
    <location>
        <begin position="145"/>
        <end position="168"/>
    </location>
</feature>
<evidence type="ECO:0000313" key="4">
    <source>
        <dbReference type="Proteomes" id="UP000479691"/>
    </source>
</evidence>
<keyword evidence="2" id="KW-0472">Membrane</keyword>
<gene>
    <name evidence="3" type="ORF">TWF788_006323</name>
</gene>
<accession>A0A7C8PWR4</accession>
<dbReference type="AlphaFoldDB" id="A0A7C8PWR4"/>
<proteinExistence type="predicted"/>
<comment type="caution">
    <text evidence="3">The sequence shown here is derived from an EMBL/GenBank/DDBJ whole genome shotgun (WGS) entry which is preliminary data.</text>
</comment>
<keyword evidence="2" id="KW-1133">Transmembrane helix</keyword>
<evidence type="ECO:0000313" key="3">
    <source>
        <dbReference type="EMBL" id="KAF3182417.1"/>
    </source>
</evidence>
<reference evidence="3 4" key="1">
    <citation type="submission" date="2019-06" db="EMBL/GenBank/DDBJ databases">
        <authorList>
            <person name="Palmer J.M."/>
        </authorList>
    </citation>
    <scope>NUCLEOTIDE SEQUENCE [LARGE SCALE GENOMIC DNA]</scope>
    <source>
        <strain evidence="3 4">TWF788</strain>
    </source>
</reference>
<keyword evidence="2" id="KW-0812">Transmembrane</keyword>